<evidence type="ECO:0000313" key="16">
    <source>
        <dbReference type="Proteomes" id="UP000291920"/>
    </source>
</evidence>
<keyword evidence="4 12" id="KW-0255">Endonuclease</keyword>
<dbReference type="Pfam" id="PF18525">
    <property type="entry name" value="Cas9_C"/>
    <property type="match status" value="1"/>
</dbReference>
<dbReference type="SMART" id="SM00507">
    <property type="entry name" value="HNHc"/>
    <property type="match status" value="1"/>
</dbReference>
<accession>A0A4Q5AJE5</accession>
<dbReference type="NCBIfam" id="TIGR01865">
    <property type="entry name" value="cas_Csn1"/>
    <property type="match status" value="1"/>
</dbReference>
<dbReference type="GO" id="GO:0003677">
    <property type="term" value="F:DNA binding"/>
    <property type="evidence" value="ECO:0007669"/>
    <property type="project" value="UniProtKB-UniRule"/>
</dbReference>
<name>A0A4Q5AJE5_9BIFI</name>
<protein>
    <submittedName>
        <fullName evidence="15">HNH endonuclease</fullName>
    </submittedName>
</protein>
<evidence type="ECO:0000259" key="14">
    <source>
        <dbReference type="PROSITE" id="PS51749"/>
    </source>
</evidence>
<dbReference type="InterPro" id="IPR033114">
    <property type="entry name" value="HNH_CAS9"/>
</dbReference>
<evidence type="ECO:0000256" key="6">
    <source>
        <dbReference type="ARBA" id="ARBA00022842"/>
    </source>
</evidence>
<dbReference type="InterPro" id="IPR041225">
    <property type="entry name" value="Cas9_Topo"/>
</dbReference>
<keyword evidence="7" id="KW-0694">RNA-binding</keyword>
<keyword evidence="5 12" id="KW-0378">Hydrolase</keyword>
<dbReference type="Gene3D" id="1.10.30.50">
    <property type="match status" value="1"/>
</dbReference>
<evidence type="ECO:0000256" key="12">
    <source>
        <dbReference type="PROSITE-ProRule" id="PRU01085"/>
    </source>
</evidence>
<evidence type="ECO:0000313" key="15">
    <source>
        <dbReference type="EMBL" id="RYQ29440.1"/>
    </source>
</evidence>
<keyword evidence="9 12" id="KW-0238">DNA-binding</keyword>
<evidence type="ECO:0000256" key="11">
    <source>
        <dbReference type="ARBA" id="ARBA00046380"/>
    </source>
</evidence>
<dbReference type="EMBL" id="RYUT01000004">
    <property type="protein sequence ID" value="RYQ29440.1"/>
    <property type="molecule type" value="Genomic_DNA"/>
</dbReference>
<comment type="caution">
    <text evidence="15">The sequence shown here is derived from an EMBL/GenBank/DDBJ whole genome shotgun (WGS) entry which is preliminary data.</text>
</comment>
<proteinExistence type="predicted"/>
<dbReference type="Proteomes" id="UP000291920">
    <property type="component" value="Unassembled WGS sequence"/>
</dbReference>
<organism evidence="15 16">
    <name type="scientific">Bifidobacterium pseudolongum subsp. globosum</name>
    <dbReference type="NCBI Taxonomy" id="1690"/>
    <lineage>
        <taxon>Bacteria</taxon>
        <taxon>Bacillati</taxon>
        <taxon>Actinomycetota</taxon>
        <taxon>Actinomycetes</taxon>
        <taxon>Bifidobacteriales</taxon>
        <taxon>Bifidobacteriaceae</taxon>
        <taxon>Bifidobacterium</taxon>
    </lineage>
</organism>
<keyword evidence="3" id="KW-0479">Metal-binding</keyword>
<comment type="cofactor">
    <cofactor evidence="1">
        <name>Mg(2+)</name>
        <dbReference type="ChEBI" id="CHEBI:18420"/>
    </cofactor>
</comment>
<feature type="domain" description="HNH Cas9-type" evidence="14">
    <location>
        <begin position="534"/>
        <end position="700"/>
    </location>
</feature>
<dbReference type="Pfam" id="PF17894">
    <property type="entry name" value="Cas9_Topo"/>
    <property type="match status" value="1"/>
</dbReference>
<dbReference type="InterPro" id="IPR040796">
    <property type="entry name" value="Cas9_b_hairpin"/>
</dbReference>
<evidence type="ECO:0000256" key="4">
    <source>
        <dbReference type="ARBA" id="ARBA00022759"/>
    </source>
</evidence>
<gene>
    <name evidence="15" type="ORF">PG2017B_1629</name>
</gene>
<dbReference type="InterPro" id="IPR040619">
    <property type="entry name" value="Cas9_alpha-helical_lobe"/>
</dbReference>
<dbReference type="Gene3D" id="3.30.70.3520">
    <property type="match status" value="1"/>
</dbReference>
<dbReference type="Pfam" id="PF18541">
    <property type="entry name" value="RuvC_III"/>
    <property type="match status" value="1"/>
</dbReference>
<keyword evidence="6" id="KW-0460">Magnesium</keyword>
<evidence type="ECO:0000256" key="5">
    <source>
        <dbReference type="ARBA" id="ARBA00022801"/>
    </source>
</evidence>
<evidence type="ECO:0000256" key="2">
    <source>
        <dbReference type="ARBA" id="ARBA00022722"/>
    </source>
</evidence>
<dbReference type="RefSeq" id="WP_207215203.1">
    <property type="nucleotide sequence ID" value="NZ_RYUO01000004.1"/>
</dbReference>
<evidence type="ECO:0000256" key="13">
    <source>
        <dbReference type="SAM" id="MobiDB-lite"/>
    </source>
</evidence>
<dbReference type="GO" id="GO:0051607">
    <property type="term" value="P:defense response to virus"/>
    <property type="evidence" value="ECO:0007669"/>
    <property type="project" value="UniProtKB-KW"/>
</dbReference>
<dbReference type="Pfam" id="PF18470">
    <property type="entry name" value="Cas9_a"/>
    <property type="match status" value="1"/>
</dbReference>
<dbReference type="InterPro" id="IPR036397">
    <property type="entry name" value="RNaseH_sf"/>
</dbReference>
<dbReference type="Gene3D" id="3.30.420.10">
    <property type="entry name" value="Ribonuclease H-like superfamily/Ribonuclease H"/>
    <property type="match status" value="2"/>
</dbReference>
<dbReference type="InterPro" id="IPR041217">
    <property type="entry name" value="Cas9_C"/>
</dbReference>
<evidence type="ECO:0000256" key="7">
    <source>
        <dbReference type="ARBA" id="ARBA00022884"/>
    </source>
</evidence>
<dbReference type="GO" id="GO:0016787">
    <property type="term" value="F:hydrolase activity"/>
    <property type="evidence" value="ECO:0007669"/>
    <property type="project" value="UniProtKB-KW"/>
</dbReference>
<dbReference type="Pfam" id="PF17893">
    <property type="entry name" value="Cas9_b_hairpin"/>
    <property type="match status" value="1"/>
</dbReference>
<keyword evidence="8" id="KW-0051">Antiviral defense</keyword>
<dbReference type="Pfam" id="PF01844">
    <property type="entry name" value="HNH"/>
    <property type="match status" value="1"/>
</dbReference>
<dbReference type="GO" id="GO:0003723">
    <property type="term" value="F:RNA binding"/>
    <property type="evidence" value="ECO:0007669"/>
    <property type="project" value="UniProtKB-UniRule"/>
</dbReference>
<dbReference type="PROSITE" id="PS51749">
    <property type="entry name" value="HNH_CAS9"/>
    <property type="match status" value="1"/>
</dbReference>
<reference evidence="15 16" key="1">
    <citation type="submission" date="2018-12" db="EMBL/GenBank/DDBJ databases">
        <title>Unveiling genomic diversity among members of the Bifidobacterium pseudolongum species, a widely distributed gut commensal of the animal kingdom.</title>
        <authorList>
            <person name="Lugli G.A."/>
            <person name="Duranti S."/>
            <person name="Albert K."/>
            <person name="Mancabelli L."/>
            <person name="Napoli S."/>
            <person name="Viappiani A."/>
            <person name="Anzalone R."/>
            <person name="Longhi G."/>
            <person name="Milani C."/>
            <person name="Turroni F."/>
            <person name="Alessandri G."/>
            <person name="Sela D.A."/>
            <person name="Van Sinderen D."/>
            <person name="Ventura M."/>
        </authorList>
    </citation>
    <scope>NUCLEOTIDE SEQUENCE [LARGE SCALE GENOMIC DNA]</scope>
    <source>
        <strain evidence="15 16">2017B</strain>
    </source>
</reference>
<dbReference type="AlphaFoldDB" id="A0A4Q5AJE5"/>
<evidence type="ECO:0000256" key="9">
    <source>
        <dbReference type="ARBA" id="ARBA00023125"/>
    </source>
</evidence>
<evidence type="ECO:0000256" key="3">
    <source>
        <dbReference type="ARBA" id="ARBA00022723"/>
    </source>
</evidence>
<evidence type="ECO:0000256" key="10">
    <source>
        <dbReference type="ARBA" id="ARBA00023211"/>
    </source>
</evidence>
<dbReference type="InterPro" id="IPR002711">
    <property type="entry name" value="HNH"/>
</dbReference>
<dbReference type="InterPro" id="IPR028629">
    <property type="entry name" value="Cas9"/>
</dbReference>
<sequence>MAKRAYCVGVDVGLNSVGLAAIQVDNDGNPVRILKAQSVIHDGGVDPNSQKSGDTRKKQAGIARRTRRMRKRRRARLQKLDNILLELGYPKTDNALLEGPEIWKIRAMAADGVIENDAERKTAIALVCRHIARHRGWRNPYHRAESLLGIDSIGSEQYAQMRETAMERIGGEYIPEDATPAQVVCAVLHAEAGKPAVRIRTSTRSKVKGDREGIIRQRLMQTDNAYELNRIFAMQQVPVEDARKLILAVFAAVSPKGSAEKNVGRDPLQPKLRRALKASLAFQRYRIINIITNLRIRVNNSERTLTMDELSAIYNLLTDAKNNDDITWIDVANELGIARNQLKGVGALTVDGDERVSNVPPRLTSLQRIAQLKDKKLSKKLLSWWSAQDDEASCEAMLSLLSNTVDIDAVRDDLEFASAIEFIESLDDAQLTALDKVDLPAGRAAYSSDTLRRLTSRMLVSGEGLHDARKAVFGVGDSWRPPQPSIGAPIGNPAVDRVLKITSRFLLDVRKRWGNPISVQIEHVRGGFASVSSAQQDKRDYELANERRYQYRQEIIQQLQNDDGIDIDSVRDADIRRQQAITRQNGECLYCGRTITFRTCEMDHIVPRKGAGSTNTRDNFAAVCEECNRMKSNLPFAVWANTESAKARGVSLKDAIDRVEMFNIDSRELAGSRATKQFKQGIIQRLRQTEADDSIDNRSIESVAWMADELHRRIDWFFNAGQYSNDSDSESEHTKVAVYRGSVTAEARKASGIDGQIHFIGARYKTRIDRRHHAIDAAVIAMMNASVSRTLEIRSTLRMSQRVLGYIEQDEVAWKDYPTAMSPGYEAYAAWLNRMKSLLILLNDALDNDRIPVLYPVRYSLGNSVAHDATVHKLLKKRVGDAMDAETIRRASSPALYCALTHLPDYSKKDGLPADMERRIRLHDRYLTADEEIGFFEGQAAQIAVQGGSADIGSAIHHARVYKCYKENAKGVRKYFYGMVRVFQTDLVRARHEDLFTCPLPPQSISMRYAEDKVVQAIQSGRAEYKGFLVVGDVIELDLPADIGGQVGSFRAFFAKDALTNPSVVNRWVVNGFFNNTKLRLKPAMTAPEGLEHFSEDSEEGMSSLIADTKKVMDRPGWIPAINVLAELLPTVIRTNELGEPRFVSHNQMPISWTF</sequence>
<keyword evidence="10" id="KW-0464">Manganese</keyword>
<dbReference type="InterPro" id="IPR041383">
    <property type="entry name" value="RuvC_III"/>
</dbReference>
<evidence type="ECO:0000256" key="8">
    <source>
        <dbReference type="ARBA" id="ARBA00023118"/>
    </source>
</evidence>
<keyword evidence="2 12" id="KW-0540">Nuclease</keyword>
<dbReference type="GO" id="GO:0004519">
    <property type="term" value="F:endonuclease activity"/>
    <property type="evidence" value="ECO:0007669"/>
    <property type="project" value="UniProtKB-UniRule"/>
</dbReference>
<evidence type="ECO:0000256" key="1">
    <source>
        <dbReference type="ARBA" id="ARBA00001946"/>
    </source>
</evidence>
<comment type="subunit">
    <text evidence="11">Monomer. Binds crRNA and tracrRNA.</text>
</comment>
<dbReference type="InterPro" id="IPR003615">
    <property type="entry name" value="HNH_nuc"/>
</dbReference>
<feature type="region of interest" description="Disordered" evidence="13">
    <location>
        <begin position="42"/>
        <end position="66"/>
    </location>
</feature>
<dbReference type="GO" id="GO:0008270">
    <property type="term" value="F:zinc ion binding"/>
    <property type="evidence" value="ECO:0007669"/>
    <property type="project" value="InterPro"/>
</dbReference>